<dbReference type="RefSeq" id="WP_092868619.1">
    <property type="nucleotide sequence ID" value="NZ_FPCH01000003.1"/>
</dbReference>
<dbReference type="SMART" id="SM00460">
    <property type="entry name" value="TGc"/>
    <property type="match status" value="1"/>
</dbReference>
<gene>
    <name evidence="2" type="ORF">SAMN04488557_3096</name>
</gene>
<dbReference type="Proteomes" id="UP000199423">
    <property type="component" value="Unassembled WGS sequence"/>
</dbReference>
<organism evidence="2 3">
    <name type="scientific">Hyphomicrobium facile</name>
    <dbReference type="NCBI Taxonomy" id="51670"/>
    <lineage>
        <taxon>Bacteria</taxon>
        <taxon>Pseudomonadati</taxon>
        <taxon>Pseudomonadota</taxon>
        <taxon>Alphaproteobacteria</taxon>
        <taxon>Hyphomicrobiales</taxon>
        <taxon>Hyphomicrobiaceae</taxon>
        <taxon>Hyphomicrobium</taxon>
    </lineage>
</organism>
<sequence length="270" mass="29614">MRISIGHVSRYVYSEPTKYSILALRLTPPSFQGQRVVEWRVSAPGIDAVKPFRDGFGNMVHLTSCTEEHYESLIIAKGVVETEDRAGVVRGFSDPAPIRVYRRQTAKTAVTDEIRALCRAAGAKLDIRGMHNLMHAVRDAVEYRIGATNAHTTAAEALRDGEGVCQDHAHVFIAAARALNVPARYVSGYFLSGADEPSDANHAWAEVWLEGLGWVGFDPANRICPTEKYVRLASGLDATCAAPIRGSRRGIANEELDVIVEVQQQSSQQQ</sequence>
<evidence type="ECO:0000313" key="2">
    <source>
        <dbReference type="EMBL" id="SFV37307.1"/>
    </source>
</evidence>
<dbReference type="GO" id="GO:0006508">
    <property type="term" value="P:proteolysis"/>
    <property type="evidence" value="ECO:0007669"/>
    <property type="project" value="UniProtKB-KW"/>
</dbReference>
<dbReference type="Pfam" id="PF01841">
    <property type="entry name" value="Transglut_core"/>
    <property type="match status" value="1"/>
</dbReference>
<dbReference type="Gene3D" id="3.10.620.30">
    <property type="match status" value="1"/>
</dbReference>
<keyword evidence="3" id="KW-1185">Reference proteome</keyword>
<protein>
    <submittedName>
        <fullName evidence="2">Transglutaminase-like enzyme, putative cysteine protease</fullName>
    </submittedName>
</protein>
<feature type="domain" description="Transglutaminase-like" evidence="1">
    <location>
        <begin position="157"/>
        <end position="221"/>
    </location>
</feature>
<dbReference type="Pfam" id="PF08379">
    <property type="entry name" value="Bact_transglu_N"/>
    <property type="match status" value="1"/>
</dbReference>
<dbReference type="PANTHER" id="PTHR33490:SF6">
    <property type="entry name" value="SLL1049 PROTEIN"/>
    <property type="match status" value="1"/>
</dbReference>
<accession>A0A1I7NRI2</accession>
<evidence type="ECO:0000313" key="3">
    <source>
        <dbReference type="Proteomes" id="UP000199423"/>
    </source>
</evidence>
<dbReference type="PANTHER" id="PTHR33490">
    <property type="entry name" value="BLR5614 PROTEIN-RELATED"/>
    <property type="match status" value="1"/>
</dbReference>
<reference evidence="3" key="1">
    <citation type="submission" date="2016-10" db="EMBL/GenBank/DDBJ databases">
        <authorList>
            <person name="Varghese N."/>
            <person name="Submissions S."/>
        </authorList>
    </citation>
    <scope>NUCLEOTIDE SEQUENCE [LARGE SCALE GENOMIC DNA]</scope>
    <source>
        <strain evidence="3">DSM 1565</strain>
    </source>
</reference>
<evidence type="ECO:0000259" key="1">
    <source>
        <dbReference type="SMART" id="SM00460"/>
    </source>
</evidence>
<dbReference type="STRING" id="51670.SAMN04488557_3096"/>
<dbReference type="SUPFAM" id="SSF54001">
    <property type="entry name" value="Cysteine proteinases"/>
    <property type="match status" value="1"/>
</dbReference>
<dbReference type="InterPro" id="IPR002931">
    <property type="entry name" value="Transglutaminase-like"/>
</dbReference>
<dbReference type="EMBL" id="FPCH01000003">
    <property type="protein sequence ID" value="SFV37307.1"/>
    <property type="molecule type" value="Genomic_DNA"/>
</dbReference>
<dbReference type="AlphaFoldDB" id="A0A1I7NRI2"/>
<proteinExistence type="predicted"/>
<dbReference type="OrthoDB" id="9804023at2"/>
<dbReference type="GO" id="GO:0008233">
    <property type="term" value="F:peptidase activity"/>
    <property type="evidence" value="ECO:0007669"/>
    <property type="project" value="UniProtKB-KW"/>
</dbReference>
<name>A0A1I7NRI2_9HYPH</name>
<dbReference type="InterPro" id="IPR038765">
    <property type="entry name" value="Papain-like_cys_pep_sf"/>
</dbReference>
<keyword evidence="2" id="KW-0378">Hydrolase</keyword>
<keyword evidence="2" id="KW-0645">Protease</keyword>
<dbReference type="InterPro" id="IPR013589">
    <property type="entry name" value="Bac_transglu_N"/>
</dbReference>